<dbReference type="GO" id="GO:0007165">
    <property type="term" value="P:signal transduction"/>
    <property type="evidence" value="ECO:0007669"/>
    <property type="project" value="InterPro"/>
</dbReference>
<feature type="binding site" evidence="4">
    <location>
        <position position="279"/>
    </location>
    <ligand>
        <name>Zn(2+)</name>
        <dbReference type="ChEBI" id="CHEBI:29105"/>
        <label>1</label>
    </ligand>
</feature>
<feature type="active site" description="Proton donor" evidence="3">
    <location>
        <position position="238"/>
    </location>
</feature>
<dbReference type="GO" id="GO:0004114">
    <property type="term" value="F:3',5'-cyclic-nucleotide phosphodiesterase activity"/>
    <property type="evidence" value="ECO:0007669"/>
    <property type="project" value="UniProtKB-EC"/>
</dbReference>
<evidence type="ECO:0000256" key="5">
    <source>
        <dbReference type="SAM" id="Coils"/>
    </source>
</evidence>
<dbReference type="SUPFAM" id="SSF109604">
    <property type="entry name" value="HD-domain/PDEase-like"/>
    <property type="match status" value="1"/>
</dbReference>
<dbReference type="InterPro" id="IPR036971">
    <property type="entry name" value="PDEase_catalytic_dom_sf"/>
</dbReference>
<dbReference type="GO" id="GO:0046872">
    <property type="term" value="F:metal ion binding"/>
    <property type="evidence" value="ECO:0007669"/>
    <property type="project" value="UniProtKB-KW"/>
</dbReference>
<evidence type="ECO:0000256" key="4">
    <source>
        <dbReference type="PIRSR" id="PIRSR623088-3"/>
    </source>
</evidence>
<keyword evidence="5" id="KW-0175">Coiled coil</keyword>
<evidence type="ECO:0000259" key="6">
    <source>
        <dbReference type="PROSITE" id="PS51845"/>
    </source>
</evidence>
<feature type="coiled-coil region" evidence="5">
    <location>
        <begin position="74"/>
        <end position="108"/>
    </location>
</feature>
<dbReference type="PROSITE" id="PS51845">
    <property type="entry name" value="PDEASE_I_2"/>
    <property type="match status" value="1"/>
</dbReference>
<dbReference type="InterPro" id="IPR003607">
    <property type="entry name" value="HD/PDEase_dom"/>
</dbReference>
<name>A0A3M7Q0U2_BRAPC</name>
<dbReference type="PROSITE" id="PS00126">
    <property type="entry name" value="PDEASE_I_1"/>
    <property type="match status" value="1"/>
</dbReference>
<evidence type="ECO:0000256" key="2">
    <source>
        <dbReference type="ARBA" id="ARBA00022801"/>
    </source>
</evidence>
<dbReference type="InterPro" id="IPR023088">
    <property type="entry name" value="PDEase"/>
</dbReference>
<dbReference type="AlphaFoldDB" id="A0A3M7Q0U2"/>
<accession>A0A3M7Q0U2</accession>
<keyword evidence="8" id="KW-1185">Reference proteome</keyword>
<dbReference type="InterPro" id="IPR023174">
    <property type="entry name" value="PDEase_CS"/>
</dbReference>
<evidence type="ECO:0000256" key="3">
    <source>
        <dbReference type="PIRSR" id="PIRSR623088-1"/>
    </source>
</evidence>
<feature type="binding site" evidence="4">
    <location>
        <position position="278"/>
    </location>
    <ligand>
        <name>Zn(2+)</name>
        <dbReference type="ChEBI" id="CHEBI:29105"/>
        <label>1</label>
    </ligand>
</feature>
<dbReference type="PANTHER" id="PTHR11347">
    <property type="entry name" value="CYCLIC NUCLEOTIDE PHOSPHODIESTERASE"/>
    <property type="match status" value="1"/>
</dbReference>
<dbReference type="EC" id="3.1.4.17" evidence="7"/>
<gene>
    <name evidence="7" type="ORF">BpHYR1_043752</name>
</gene>
<evidence type="ECO:0000256" key="1">
    <source>
        <dbReference type="ARBA" id="ARBA00022723"/>
    </source>
</evidence>
<dbReference type="STRING" id="10195.A0A3M7Q0U2"/>
<evidence type="ECO:0000313" key="7">
    <source>
        <dbReference type="EMBL" id="RNA05020.1"/>
    </source>
</evidence>
<feature type="domain" description="PDEase" evidence="6">
    <location>
        <begin position="159"/>
        <end position="344"/>
    </location>
</feature>
<keyword evidence="2 7" id="KW-0378">Hydrolase</keyword>
<proteinExistence type="predicted"/>
<evidence type="ECO:0000313" key="8">
    <source>
        <dbReference type="Proteomes" id="UP000276133"/>
    </source>
</evidence>
<feature type="binding site" evidence="4">
    <location>
        <position position="279"/>
    </location>
    <ligand>
        <name>Zn(2+)</name>
        <dbReference type="ChEBI" id="CHEBI:29105"/>
        <label>2</label>
    </ligand>
</feature>
<sequence>MSNLHAKLLYVRIENRIECIEFDSNTTTEDLKETLRSAAEANQNDILKLYNHKGNLVAINGSLPVNISSEPYRLQVIAKNIVDYNNELKDLIERIEHLEIQLNSLSSQRVEDLHSKVKNLCSKLENIDHLSFIGLFKDTRLYTVGTFSNEKNETKKENIQNVYEKFKSFSMVKVDDETRQFLKSPHFDNWKFEDAELLVLLQQIFIDLNLVSKFSIKMETLQSYLFEIYSNYNDVPYHNFRHAFVVTQMMYSLIWSTKLFDLIGSLEILALIVSALSHDLDHDGFNNNYQINAQTHLAMIYSDKSPLEMYHCAVAFHILNKPESNIFSQLDKESFKKIREYIVQ</sequence>
<dbReference type="PRINTS" id="PR00387">
    <property type="entry name" value="PDIESTERASE1"/>
</dbReference>
<dbReference type="EMBL" id="REGN01007887">
    <property type="protein sequence ID" value="RNA05020.1"/>
    <property type="molecule type" value="Genomic_DNA"/>
</dbReference>
<keyword evidence="1 4" id="KW-0479">Metal-binding</keyword>
<dbReference type="Gene3D" id="1.10.1300.10">
    <property type="entry name" value="3'5'-cyclic nucleotide phosphodiesterase, catalytic domain"/>
    <property type="match status" value="1"/>
</dbReference>
<dbReference type="InterPro" id="IPR002073">
    <property type="entry name" value="PDEase_catalytic_dom"/>
</dbReference>
<feature type="binding site" evidence="4">
    <location>
        <position position="242"/>
    </location>
    <ligand>
        <name>Zn(2+)</name>
        <dbReference type="ChEBI" id="CHEBI:29105"/>
        <label>1</label>
    </ligand>
</feature>
<comment type="caution">
    <text evidence="7">The sequence shown here is derived from an EMBL/GenBank/DDBJ whole genome shotgun (WGS) entry which is preliminary data.</text>
</comment>
<dbReference type="Proteomes" id="UP000276133">
    <property type="component" value="Unassembled WGS sequence"/>
</dbReference>
<dbReference type="OrthoDB" id="546632at2759"/>
<reference evidence="7 8" key="1">
    <citation type="journal article" date="2018" name="Sci. Rep.">
        <title>Genomic signatures of local adaptation to the degree of environmental predictability in rotifers.</title>
        <authorList>
            <person name="Franch-Gras L."/>
            <person name="Hahn C."/>
            <person name="Garcia-Roger E.M."/>
            <person name="Carmona M.J."/>
            <person name="Serra M."/>
            <person name="Gomez A."/>
        </authorList>
    </citation>
    <scope>NUCLEOTIDE SEQUENCE [LARGE SCALE GENOMIC DNA]</scope>
    <source>
        <strain evidence="7">HYR1</strain>
    </source>
</reference>
<dbReference type="Pfam" id="PF00233">
    <property type="entry name" value="PDEase_I"/>
    <property type="match status" value="1"/>
</dbReference>
<dbReference type="CDD" id="cd00077">
    <property type="entry name" value="HDc"/>
    <property type="match status" value="1"/>
</dbReference>
<organism evidence="7 8">
    <name type="scientific">Brachionus plicatilis</name>
    <name type="common">Marine rotifer</name>
    <name type="synonym">Brachionus muelleri</name>
    <dbReference type="NCBI Taxonomy" id="10195"/>
    <lineage>
        <taxon>Eukaryota</taxon>
        <taxon>Metazoa</taxon>
        <taxon>Spiralia</taxon>
        <taxon>Gnathifera</taxon>
        <taxon>Rotifera</taxon>
        <taxon>Eurotatoria</taxon>
        <taxon>Monogononta</taxon>
        <taxon>Pseudotrocha</taxon>
        <taxon>Ploima</taxon>
        <taxon>Brachionidae</taxon>
        <taxon>Brachionus</taxon>
    </lineage>
</organism>
<protein>
    <submittedName>
        <fullName evidence="7">High affinity cGMP-specific 3-5-cyclic phosphodiesterase 9A-like</fullName>
        <ecNumber evidence="7">3.1.4.17</ecNumber>
    </submittedName>
</protein>